<dbReference type="Proteomes" id="UP000249842">
    <property type="component" value="Unassembled WGS sequence"/>
</dbReference>
<evidence type="ECO:0000256" key="2">
    <source>
        <dbReference type="SAM" id="SignalP"/>
    </source>
</evidence>
<name>A0A328B535_9CAUL</name>
<feature type="region of interest" description="Disordered" evidence="1">
    <location>
        <begin position="173"/>
        <end position="204"/>
    </location>
</feature>
<evidence type="ECO:0000313" key="4">
    <source>
        <dbReference type="Proteomes" id="UP000249842"/>
    </source>
</evidence>
<feature type="signal peptide" evidence="2">
    <location>
        <begin position="1"/>
        <end position="18"/>
    </location>
</feature>
<dbReference type="AlphaFoldDB" id="A0A328B535"/>
<dbReference type="RefSeq" id="WP_111458276.1">
    <property type="nucleotide sequence ID" value="NZ_QFYP01000001.1"/>
</dbReference>
<comment type="caution">
    <text evidence="3">The sequence shown here is derived from an EMBL/GenBank/DDBJ whole genome shotgun (WGS) entry which is preliminary data.</text>
</comment>
<organism evidence="3 4">
    <name type="scientific">Phenylobacterium hankyongense</name>
    <dbReference type="NCBI Taxonomy" id="1813876"/>
    <lineage>
        <taxon>Bacteria</taxon>
        <taxon>Pseudomonadati</taxon>
        <taxon>Pseudomonadota</taxon>
        <taxon>Alphaproteobacteria</taxon>
        <taxon>Caulobacterales</taxon>
        <taxon>Caulobacteraceae</taxon>
        <taxon>Phenylobacterium</taxon>
    </lineage>
</organism>
<keyword evidence="4" id="KW-1185">Reference proteome</keyword>
<proteinExistence type="predicted"/>
<keyword evidence="2" id="KW-0732">Signal</keyword>
<feature type="region of interest" description="Disordered" evidence="1">
    <location>
        <begin position="36"/>
        <end position="120"/>
    </location>
</feature>
<evidence type="ECO:0000256" key="1">
    <source>
        <dbReference type="SAM" id="MobiDB-lite"/>
    </source>
</evidence>
<reference evidence="4" key="1">
    <citation type="submission" date="2018-05" db="EMBL/GenBank/DDBJ databases">
        <authorList>
            <person name="Li X."/>
        </authorList>
    </citation>
    <scope>NUCLEOTIDE SEQUENCE [LARGE SCALE GENOMIC DNA]</scope>
    <source>
        <strain evidence="4">HKS-05</strain>
    </source>
</reference>
<accession>A0A328B535</accession>
<evidence type="ECO:0000313" key="3">
    <source>
        <dbReference type="EMBL" id="RAK60984.1"/>
    </source>
</evidence>
<gene>
    <name evidence="3" type="ORF">DJ021_14790</name>
</gene>
<sequence length="225" mass="23525">MKLVAALVGLLVASPALADDPAGSVTNPAQISLRGMASATQQIDAASQDAARPEPLRQLSEPHAPPSQAQVTAAGRTAEPSPPLSHRAEGRDVRQPRVEGSDACDPERLRDAPQSRRAACEHTLERRAEEFAHPVVRQPSAEERLLAYSAQLNEPGANASAAARVLGRGAVDQSGAAQAIAAQTLPDADQGPSRDRTPPLLAPDWGDLLDAIARGGGMFRPPPPH</sequence>
<dbReference type="EMBL" id="QFYP01000001">
    <property type="protein sequence ID" value="RAK60984.1"/>
    <property type="molecule type" value="Genomic_DNA"/>
</dbReference>
<feature type="compositionally biased region" description="Basic and acidic residues" evidence="1">
    <location>
        <begin position="86"/>
        <end position="120"/>
    </location>
</feature>
<protein>
    <submittedName>
        <fullName evidence="3">Uncharacterized protein</fullName>
    </submittedName>
</protein>
<feature type="chain" id="PRO_5016456158" evidence="2">
    <location>
        <begin position="19"/>
        <end position="225"/>
    </location>
</feature>